<dbReference type="PANTHER" id="PTHR46889:SF5">
    <property type="entry name" value="INTEGRASE PROTEIN"/>
    <property type="match status" value="1"/>
</dbReference>
<dbReference type="InterPro" id="IPR001584">
    <property type="entry name" value="Integrase_cat-core"/>
</dbReference>
<dbReference type="Pfam" id="PF13518">
    <property type="entry name" value="HTH_28"/>
    <property type="match status" value="1"/>
</dbReference>
<proteinExistence type="predicted"/>
<keyword evidence="3" id="KW-1185">Reference proteome</keyword>
<dbReference type="InterPro" id="IPR055247">
    <property type="entry name" value="InsJ-like_HTH"/>
</dbReference>
<sequence>MEKKLKSYSLDTKLKAVVLKQEGKKCKEIQEKFKIKNRSQIYKWVKMYEKLGAEGFEPLIKGKNTQIETTEEINIIKTAINKKIANSLKKNRKLYLEIINEYKDDISLNQLIKWLSISKNSYYRWIEQSSNPRPHNELEKALFQICKQNSYITTDGKRKRRLGYRIVHQKLIELKFKINPKTVLKMMHKFGLLSQRIQRKPQYYYDLSVQKENNLKNLIQNNFKSTIPFEKLCTDITYITFGPKNKKLFVSAIMDLHNREIIGFNISKFADVDFVINTLTYLPKLKEPCIIHCDRGSVYTSKKYQTNLKENNLIASYSAKGMPTDNACMESFWSNMKRETIHYEKMQKLNELQIKEIITDYIKYYNIYRKMKVLNYLSPLEYKNKCYQK</sequence>
<feature type="domain" description="Integrase catalytic" evidence="1">
    <location>
        <begin position="224"/>
        <end position="387"/>
    </location>
</feature>
<protein>
    <submittedName>
        <fullName evidence="2">Putative transposase</fullName>
    </submittedName>
</protein>
<dbReference type="NCBIfam" id="NF033516">
    <property type="entry name" value="transpos_IS3"/>
    <property type="match status" value="1"/>
</dbReference>
<dbReference type="InterPro" id="IPR036397">
    <property type="entry name" value="RNaseH_sf"/>
</dbReference>
<dbReference type="InterPro" id="IPR048020">
    <property type="entry name" value="Transpos_IS3"/>
</dbReference>
<dbReference type="EMBL" id="MPBG01000009">
    <property type="protein sequence ID" value="RMI87788.1"/>
    <property type="molecule type" value="Genomic_DNA"/>
</dbReference>
<accession>A0A421NUT6</accession>
<dbReference type="InterPro" id="IPR009057">
    <property type="entry name" value="Homeodomain-like_sf"/>
</dbReference>
<dbReference type="Proteomes" id="UP000283896">
    <property type="component" value="Unassembled WGS sequence"/>
</dbReference>
<dbReference type="GO" id="GO:0003676">
    <property type="term" value="F:nucleic acid binding"/>
    <property type="evidence" value="ECO:0007669"/>
    <property type="project" value="InterPro"/>
</dbReference>
<comment type="caution">
    <text evidence="2">The sequence shown here is derived from an EMBL/GenBank/DDBJ whole genome shotgun (WGS) entry which is preliminary data.</text>
</comment>
<dbReference type="InterPro" id="IPR050900">
    <property type="entry name" value="Transposase_IS3/IS150/IS904"/>
</dbReference>
<dbReference type="Gene3D" id="3.30.420.10">
    <property type="entry name" value="Ribonuclease H-like superfamily/Ribonuclease H"/>
    <property type="match status" value="1"/>
</dbReference>
<evidence type="ECO:0000259" key="1">
    <source>
        <dbReference type="PROSITE" id="PS50994"/>
    </source>
</evidence>
<name>A0A421NUT6_9MOLU</name>
<dbReference type="PANTHER" id="PTHR46889">
    <property type="entry name" value="TRANSPOSASE INSF FOR INSERTION SEQUENCE IS3B-RELATED"/>
    <property type="match status" value="1"/>
</dbReference>
<dbReference type="Pfam" id="PF13333">
    <property type="entry name" value="rve_2"/>
    <property type="match status" value="1"/>
</dbReference>
<dbReference type="InterPro" id="IPR012337">
    <property type="entry name" value="RNaseH-like_sf"/>
</dbReference>
<dbReference type="SUPFAM" id="SSF53098">
    <property type="entry name" value="Ribonuclease H-like"/>
    <property type="match status" value="1"/>
</dbReference>
<dbReference type="SUPFAM" id="SSF46689">
    <property type="entry name" value="Homeodomain-like"/>
    <property type="match status" value="1"/>
</dbReference>
<gene>
    <name evidence="2" type="primary">tra5</name>
    <name evidence="2" type="ORF">PSSA1_v1c5570</name>
</gene>
<organism evidence="2 3">
    <name type="scientific">Candidatus Phytoplasma solani</name>
    <dbReference type="NCBI Taxonomy" id="69896"/>
    <lineage>
        <taxon>Bacteria</taxon>
        <taxon>Bacillati</taxon>
        <taxon>Mycoplasmatota</taxon>
        <taxon>Mollicutes</taxon>
        <taxon>Acholeplasmatales</taxon>
        <taxon>Acholeplasmataceae</taxon>
        <taxon>Candidatus Phytoplasma</taxon>
        <taxon>16SrXII (Stolbur group)</taxon>
    </lineage>
</organism>
<dbReference type="AlphaFoldDB" id="A0A421NUT6"/>
<reference evidence="3" key="1">
    <citation type="submission" date="2016-11" db="EMBL/GenBank/DDBJ databases">
        <title>Genome sequence of Candidatus Phytoplasma solani strain SA-1.</title>
        <authorList>
            <person name="Haryono M."/>
            <person name="Samarzija I."/>
            <person name="Seruga Music M."/>
            <person name="Hogenhout S."/>
            <person name="Kuo C.-H."/>
        </authorList>
    </citation>
    <scope>NUCLEOTIDE SEQUENCE [LARGE SCALE GENOMIC DNA]</scope>
    <source>
        <strain evidence="3">SA-1</strain>
    </source>
</reference>
<dbReference type="PROSITE" id="PS50994">
    <property type="entry name" value="INTEGRASE"/>
    <property type="match status" value="1"/>
</dbReference>
<evidence type="ECO:0000313" key="2">
    <source>
        <dbReference type="EMBL" id="RMI87788.1"/>
    </source>
</evidence>
<evidence type="ECO:0000313" key="3">
    <source>
        <dbReference type="Proteomes" id="UP000283896"/>
    </source>
</evidence>
<dbReference type="Pfam" id="PF00665">
    <property type="entry name" value="rve"/>
    <property type="match status" value="1"/>
</dbReference>
<dbReference type="RefSeq" id="WP_238603328.1">
    <property type="nucleotide sequence ID" value="NZ_MPBG01000009.1"/>
</dbReference>
<dbReference type="GO" id="GO:0015074">
    <property type="term" value="P:DNA integration"/>
    <property type="evidence" value="ECO:0007669"/>
    <property type="project" value="InterPro"/>
</dbReference>